<dbReference type="AlphaFoldDB" id="A0AAD9KKK9"/>
<dbReference type="Proteomes" id="UP001209878">
    <property type="component" value="Unassembled WGS sequence"/>
</dbReference>
<dbReference type="EMBL" id="JAODUO010000916">
    <property type="protein sequence ID" value="KAK2172956.1"/>
    <property type="molecule type" value="Genomic_DNA"/>
</dbReference>
<protein>
    <submittedName>
        <fullName evidence="1">Uncharacterized protein</fullName>
    </submittedName>
</protein>
<evidence type="ECO:0000313" key="1">
    <source>
        <dbReference type="EMBL" id="KAK2172956.1"/>
    </source>
</evidence>
<evidence type="ECO:0000313" key="2">
    <source>
        <dbReference type="Proteomes" id="UP001209878"/>
    </source>
</evidence>
<organism evidence="1 2">
    <name type="scientific">Ridgeia piscesae</name>
    <name type="common">Tubeworm</name>
    <dbReference type="NCBI Taxonomy" id="27915"/>
    <lineage>
        <taxon>Eukaryota</taxon>
        <taxon>Metazoa</taxon>
        <taxon>Spiralia</taxon>
        <taxon>Lophotrochozoa</taxon>
        <taxon>Annelida</taxon>
        <taxon>Polychaeta</taxon>
        <taxon>Sedentaria</taxon>
        <taxon>Canalipalpata</taxon>
        <taxon>Sabellida</taxon>
        <taxon>Siboglinidae</taxon>
        <taxon>Ridgeia</taxon>
    </lineage>
</organism>
<sequence>MLSEFRKRFLEAPESHLCAVVVALVSAARQYGLDSAWAVERASQLGYPFDKEPGQPIVKLFIQSGVAATRRSSSAK</sequence>
<name>A0AAD9KKK9_RIDPI</name>
<keyword evidence="2" id="KW-1185">Reference proteome</keyword>
<reference evidence="1" key="1">
    <citation type="journal article" date="2023" name="Mol. Biol. Evol.">
        <title>Third-Generation Sequencing Reveals the Adaptive Role of the Epigenome in Three Deep-Sea Polychaetes.</title>
        <authorList>
            <person name="Perez M."/>
            <person name="Aroh O."/>
            <person name="Sun Y."/>
            <person name="Lan Y."/>
            <person name="Juniper S.K."/>
            <person name="Young C.R."/>
            <person name="Angers B."/>
            <person name="Qian P.Y."/>
        </authorList>
    </citation>
    <scope>NUCLEOTIDE SEQUENCE</scope>
    <source>
        <strain evidence="1">R07B-5</strain>
    </source>
</reference>
<accession>A0AAD9KKK9</accession>
<comment type="caution">
    <text evidence="1">The sequence shown here is derived from an EMBL/GenBank/DDBJ whole genome shotgun (WGS) entry which is preliminary data.</text>
</comment>
<gene>
    <name evidence="1" type="ORF">NP493_916g00080</name>
</gene>
<proteinExistence type="predicted"/>